<accession>A0A2P5YLT3</accession>
<dbReference type="EMBL" id="KZ663017">
    <property type="protein sequence ID" value="PPS16560.1"/>
    <property type="molecule type" value="Genomic_DNA"/>
</dbReference>
<protein>
    <submittedName>
        <fullName evidence="2">Uncharacterized protein</fullName>
    </submittedName>
</protein>
<dbReference type="AlphaFoldDB" id="A0A2P5YLT3"/>
<dbReference type="Proteomes" id="UP000239757">
    <property type="component" value="Unassembled WGS sequence"/>
</dbReference>
<evidence type="ECO:0000313" key="3">
    <source>
        <dbReference type="Proteomes" id="UP000239757"/>
    </source>
</evidence>
<reference evidence="2 3" key="1">
    <citation type="submission" date="2015-01" db="EMBL/GenBank/DDBJ databases">
        <title>Genome of allotetraploid Gossypium barbadense reveals genomic plasticity and fiber elongation in cotton evolution.</title>
        <authorList>
            <person name="Chen X."/>
            <person name="Liu X."/>
            <person name="Zhao B."/>
            <person name="Zheng H."/>
            <person name="Hu Y."/>
            <person name="Lu G."/>
            <person name="Yang C."/>
            <person name="Chen J."/>
            <person name="Shan C."/>
            <person name="Zhang L."/>
            <person name="Zhou Y."/>
            <person name="Wang L."/>
            <person name="Guo W."/>
            <person name="Bai Y."/>
            <person name="Ruan J."/>
            <person name="Shangguan X."/>
            <person name="Mao Y."/>
            <person name="Jiang J."/>
            <person name="Zhu Y."/>
            <person name="Lei J."/>
            <person name="Kang H."/>
            <person name="Chen S."/>
            <person name="He X."/>
            <person name="Wang R."/>
            <person name="Wang Y."/>
            <person name="Chen J."/>
            <person name="Wang L."/>
            <person name="Yu S."/>
            <person name="Wang B."/>
            <person name="Wei J."/>
            <person name="Song S."/>
            <person name="Lu X."/>
            <person name="Gao Z."/>
            <person name="Gu W."/>
            <person name="Deng X."/>
            <person name="Ma D."/>
            <person name="Wang S."/>
            <person name="Liang W."/>
            <person name="Fang L."/>
            <person name="Cai C."/>
            <person name="Zhu X."/>
            <person name="Zhou B."/>
            <person name="Zhang Y."/>
            <person name="Chen Z."/>
            <person name="Xu S."/>
            <person name="Zhu R."/>
            <person name="Wang S."/>
            <person name="Zhang T."/>
            <person name="Zhao G."/>
        </authorList>
    </citation>
    <scope>NUCLEOTIDE SEQUENCE [LARGE SCALE GENOMIC DNA]</scope>
    <source>
        <strain evidence="3">cv. Xinhai21</strain>
        <tissue evidence="2">Leaf</tissue>
    </source>
</reference>
<gene>
    <name evidence="2" type="ORF">GOBAR_AA04009</name>
</gene>
<evidence type="ECO:0000313" key="2">
    <source>
        <dbReference type="EMBL" id="PPS16560.1"/>
    </source>
</evidence>
<feature type="region of interest" description="Disordered" evidence="1">
    <location>
        <begin position="1"/>
        <end position="32"/>
    </location>
</feature>
<proteinExistence type="predicted"/>
<sequence>MAKDTRAKTVSSVGEGGGYGLERAESDLDGGRLGRLGSDEMVELLGSKIAVEMGTKGSLGTFTGWNQNMRRRCQVEFLVASAADVDGLETEIYEGHAKPSKSFVKRFPALVTCLSPRTKTSS</sequence>
<evidence type="ECO:0000256" key="1">
    <source>
        <dbReference type="SAM" id="MobiDB-lite"/>
    </source>
</evidence>
<organism evidence="2 3">
    <name type="scientific">Gossypium barbadense</name>
    <name type="common">Sea Island cotton</name>
    <name type="synonym">Hibiscus barbadensis</name>
    <dbReference type="NCBI Taxonomy" id="3634"/>
    <lineage>
        <taxon>Eukaryota</taxon>
        <taxon>Viridiplantae</taxon>
        <taxon>Streptophyta</taxon>
        <taxon>Embryophyta</taxon>
        <taxon>Tracheophyta</taxon>
        <taxon>Spermatophyta</taxon>
        <taxon>Magnoliopsida</taxon>
        <taxon>eudicotyledons</taxon>
        <taxon>Gunneridae</taxon>
        <taxon>Pentapetalae</taxon>
        <taxon>rosids</taxon>
        <taxon>malvids</taxon>
        <taxon>Malvales</taxon>
        <taxon>Malvaceae</taxon>
        <taxon>Malvoideae</taxon>
        <taxon>Gossypium</taxon>
    </lineage>
</organism>
<feature type="compositionally biased region" description="Basic and acidic residues" evidence="1">
    <location>
        <begin position="22"/>
        <end position="32"/>
    </location>
</feature>
<name>A0A2P5YLT3_GOSBA</name>